<evidence type="ECO:0000313" key="3">
    <source>
        <dbReference type="Proteomes" id="UP000541444"/>
    </source>
</evidence>
<sequence>MLVPISALLRHQAKASLYSSSRFSTLVPTEVVPRAVKLSWGSDQPGTPARTYEAPTLSSDWSKTHGSNYSEPGTPQLSSPAYANAPSPYVPSTPGIQLITPGSACYLPGTPGVQPMTPGGVMPPVIGTRVVVAPENMSFGAIIRVESEDSSFSMLNFIKFAQLLNFTFTVGSKRLKMKLQKSS</sequence>
<comment type="caution">
    <text evidence="2">The sequence shown here is derived from an EMBL/GenBank/DDBJ whole genome shotgun (WGS) entry which is preliminary data.</text>
</comment>
<keyword evidence="3" id="KW-1185">Reference proteome</keyword>
<dbReference type="OrthoDB" id="28901at2759"/>
<name>A0A7J7M950_9MAGN</name>
<proteinExistence type="predicted"/>
<evidence type="ECO:0000256" key="1">
    <source>
        <dbReference type="SAM" id="MobiDB-lite"/>
    </source>
</evidence>
<feature type="compositionally biased region" description="Polar residues" evidence="1">
    <location>
        <begin position="56"/>
        <end position="77"/>
    </location>
</feature>
<organism evidence="2 3">
    <name type="scientific">Kingdonia uniflora</name>
    <dbReference type="NCBI Taxonomy" id="39325"/>
    <lineage>
        <taxon>Eukaryota</taxon>
        <taxon>Viridiplantae</taxon>
        <taxon>Streptophyta</taxon>
        <taxon>Embryophyta</taxon>
        <taxon>Tracheophyta</taxon>
        <taxon>Spermatophyta</taxon>
        <taxon>Magnoliopsida</taxon>
        <taxon>Ranunculales</taxon>
        <taxon>Circaeasteraceae</taxon>
        <taxon>Kingdonia</taxon>
    </lineage>
</organism>
<feature type="region of interest" description="Disordered" evidence="1">
    <location>
        <begin position="39"/>
        <end position="77"/>
    </location>
</feature>
<accession>A0A7J7M950</accession>
<protein>
    <submittedName>
        <fullName evidence="2">Uncharacterized protein</fullName>
    </submittedName>
</protein>
<reference evidence="2 3" key="1">
    <citation type="journal article" date="2020" name="IScience">
        <title>Genome Sequencing of the Endangered Kingdonia uniflora (Circaeasteraceae, Ranunculales) Reveals Potential Mechanisms of Evolutionary Specialization.</title>
        <authorList>
            <person name="Sun Y."/>
            <person name="Deng T."/>
            <person name="Zhang A."/>
            <person name="Moore M.J."/>
            <person name="Landis J.B."/>
            <person name="Lin N."/>
            <person name="Zhang H."/>
            <person name="Zhang X."/>
            <person name="Huang J."/>
            <person name="Zhang X."/>
            <person name="Sun H."/>
            <person name="Wang H."/>
        </authorList>
    </citation>
    <scope>NUCLEOTIDE SEQUENCE [LARGE SCALE GENOMIC DNA]</scope>
    <source>
        <strain evidence="2">TB1705</strain>
        <tissue evidence="2">Leaf</tissue>
    </source>
</reference>
<dbReference type="EMBL" id="JACGCM010001692">
    <property type="protein sequence ID" value="KAF6151406.1"/>
    <property type="molecule type" value="Genomic_DNA"/>
</dbReference>
<dbReference type="AlphaFoldDB" id="A0A7J7M950"/>
<gene>
    <name evidence="2" type="ORF">GIB67_020630</name>
</gene>
<dbReference type="Proteomes" id="UP000541444">
    <property type="component" value="Unassembled WGS sequence"/>
</dbReference>
<evidence type="ECO:0000313" key="2">
    <source>
        <dbReference type="EMBL" id="KAF6151406.1"/>
    </source>
</evidence>